<evidence type="ECO:0000313" key="2">
    <source>
        <dbReference type="Proteomes" id="UP001314170"/>
    </source>
</evidence>
<reference evidence="1 2" key="1">
    <citation type="submission" date="2024-01" db="EMBL/GenBank/DDBJ databases">
        <authorList>
            <person name="Waweru B."/>
        </authorList>
    </citation>
    <scope>NUCLEOTIDE SEQUENCE [LARGE SCALE GENOMIC DNA]</scope>
</reference>
<dbReference type="Proteomes" id="UP001314170">
    <property type="component" value="Unassembled WGS sequence"/>
</dbReference>
<name>A0AAV1SRJ8_9ROSI</name>
<gene>
    <name evidence="1" type="ORF">DCAF_LOCUS25892</name>
</gene>
<protein>
    <submittedName>
        <fullName evidence="1">Uncharacterized protein</fullName>
    </submittedName>
</protein>
<dbReference type="EMBL" id="CAWUPB010001195">
    <property type="protein sequence ID" value="CAK7355632.1"/>
    <property type="molecule type" value="Genomic_DNA"/>
</dbReference>
<organism evidence="1 2">
    <name type="scientific">Dovyalis caffra</name>
    <dbReference type="NCBI Taxonomy" id="77055"/>
    <lineage>
        <taxon>Eukaryota</taxon>
        <taxon>Viridiplantae</taxon>
        <taxon>Streptophyta</taxon>
        <taxon>Embryophyta</taxon>
        <taxon>Tracheophyta</taxon>
        <taxon>Spermatophyta</taxon>
        <taxon>Magnoliopsida</taxon>
        <taxon>eudicotyledons</taxon>
        <taxon>Gunneridae</taxon>
        <taxon>Pentapetalae</taxon>
        <taxon>rosids</taxon>
        <taxon>fabids</taxon>
        <taxon>Malpighiales</taxon>
        <taxon>Salicaceae</taxon>
        <taxon>Flacourtieae</taxon>
        <taxon>Dovyalis</taxon>
    </lineage>
</organism>
<comment type="caution">
    <text evidence="1">The sequence shown here is derived from an EMBL/GenBank/DDBJ whole genome shotgun (WGS) entry which is preliminary data.</text>
</comment>
<sequence>MLGWPTASRDRLANVPRVWVCYESLVGLLVSEKEKAGMGEKGEEKAAMEEIFERGSRRNNVDWVFLS</sequence>
<accession>A0AAV1SRJ8</accession>
<evidence type="ECO:0000313" key="1">
    <source>
        <dbReference type="EMBL" id="CAK7355632.1"/>
    </source>
</evidence>
<proteinExistence type="predicted"/>
<dbReference type="AlphaFoldDB" id="A0AAV1SRJ8"/>
<keyword evidence="2" id="KW-1185">Reference proteome</keyword>